<sequence>MIRWPGVVIVGGGAAGLLTALELDRRGVAALVLERGTLCCAQSGQAHGWLHRGGVYPDATAADRDQLEAGARRWAALAGDGTPLTECHIPGGRPEQALVPLRALRTALAGSTVALRQAEVIRIQPDPGGRTAAGLTVRTPDGTARLVADAYVLTAGAGIGPLMPAPDLLHRLSFMLVVRSAAVTGTGFAIPGQEALGLFAVPRATDTYRYLLLSNFISYMPSAQPALCRANWLAGIRPAVQRYLPGLWDAPDALWGIYPAIKAEPARRVALGVSDLGLPPTPYRNVVAGVPGKLTLAPLLAERLADAVTPYARTNADATPPATLPEATWGPEEWEVTALVRRSTLYPEDRT</sequence>
<evidence type="ECO:0000259" key="1">
    <source>
        <dbReference type="Pfam" id="PF01266"/>
    </source>
</evidence>
<evidence type="ECO:0000313" key="2">
    <source>
        <dbReference type="EMBL" id="GID71017.1"/>
    </source>
</evidence>
<feature type="domain" description="FAD dependent oxidoreductase" evidence="1">
    <location>
        <begin position="7"/>
        <end position="81"/>
    </location>
</feature>
<evidence type="ECO:0000313" key="3">
    <source>
        <dbReference type="Proteomes" id="UP000619479"/>
    </source>
</evidence>
<dbReference type="Pfam" id="PF01266">
    <property type="entry name" value="DAO"/>
    <property type="match status" value="1"/>
</dbReference>
<dbReference type="PRINTS" id="PR00420">
    <property type="entry name" value="RNGMNOXGNASE"/>
</dbReference>
<reference evidence="2" key="1">
    <citation type="submission" date="2021-01" db="EMBL/GenBank/DDBJ databases">
        <title>Whole genome shotgun sequence of Actinoplanes cyaneus NBRC 14990.</title>
        <authorList>
            <person name="Komaki H."/>
            <person name="Tamura T."/>
        </authorList>
    </citation>
    <scope>NUCLEOTIDE SEQUENCE</scope>
    <source>
        <strain evidence="2">NBRC 14990</strain>
    </source>
</reference>
<dbReference type="InterPro" id="IPR006076">
    <property type="entry name" value="FAD-dep_OxRdtase"/>
</dbReference>
<dbReference type="EMBL" id="BOMH01000093">
    <property type="protein sequence ID" value="GID71017.1"/>
    <property type="molecule type" value="Genomic_DNA"/>
</dbReference>
<proteinExistence type="predicted"/>
<dbReference type="SUPFAM" id="SSF51905">
    <property type="entry name" value="FAD/NAD(P)-binding domain"/>
    <property type="match status" value="1"/>
</dbReference>
<dbReference type="InterPro" id="IPR036188">
    <property type="entry name" value="FAD/NAD-bd_sf"/>
</dbReference>
<accession>A0A919M9M6</accession>
<organism evidence="2 3">
    <name type="scientific">Actinoplanes cyaneus</name>
    <dbReference type="NCBI Taxonomy" id="52696"/>
    <lineage>
        <taxon>Bacteria</taxon>
        <taxon>Bacillati</taxon>
        <taxon>Actinomycetota</taxon>
        <taxon>Actinomycetes</taxon>
        <taxon>Micromonosporales</taxon>
        <taxon>Micromonosporaceae</taxon>
        <taxon>Actinoplanes</taxon>
    </lineage>
</organism>
<dbReference type="Gene3D" id="3.50.50.60">
    <property type="entry name" value="FAD/NAD(P)-binding domain"/>
    <property type="match status" value="1"/>
</dbReference>
<keyword evidence="3" id="KW-1185">Reference proteome</keyword>
<protein>
    <recommendedName>
        <fullName evidence="1">FAD dependent oxidoreductase domain-containing protein</fullName>
    </recommendedName>
</protein>
<name>A0A919M9M6_9ACTN</name>
<comment type="caution">
    <text evidence="2">The sequence shown here is derived from an EMBL/GenBank/DDBJ whole genome shotgun (WGS) entry which is preliminary data.</text>
</comment>
<dbReference type="Proteomes" id="UP000619479">
    <property type="component" value="Unassembled WGS sequence"/>
</dbReference>
<gene>
    <name evidence="2" type="ORF">Acy02nite_88980</name>
</gene>
<dbReference type="AlphaFoldDB" id="A0A919M9M6"/>